<dbReference type="InterPro" id="IPR027417">
    <property type="entry name" value="P-loop_NTPase"/>
</dbReference>
<dbReference type="STRING" id="1834516.BL253_03225"/>
<dbReference type="Pfam" id="PF05729">
    <property type="entry name" value="NACHT"/>
    <property type="match status" value="2"/>
</dbReference>
<name>A0A1V2IIF6_9ACTN</name>
<accession>A0A1V2IIF6</accession>
<keyword evidence="2" id="KW-1133">Transmembrane helix</keyword>
<evidence type="ECO:0000256" key="1">
    <source>
        <dbReference type="SAM" id="MobiDB-lite"/>
    </source>
</evidence>
<feature type="region of interest" description="Disordered" evidence="1">
    <location>
        <begin position="1093"/>
        <end position="1129"/>
    </location>
</feature>
<dbReference type="Pfam" id="PF13676">
    <property type="entry name" value="TIR_2"/>
    <property type="match status" value="1"/>
</dbReference>
<organism evidence="5 6">
    <name type="scientific">Pseudofrankia asymbiotica</name>
    <dbReference type="NCBI Taxonomy" id="1834516"/>
    <lineage>
        <taxon>Bacteria</taxon>
        <taxon>Bacillati</taxon>
        <taxon>Actinomycetota</taxon>
        <taxon>Actinomycetes</taxon>
        <taxon>Frankiales</taxon>
        <taxon>Frankiaceae</taxon>
        <taxon>Pseudofrankia</taxon>
    </lineage>
</organism>
<dbReference type="OrthoDB" id="419058at2"/>
<dbReference type="GO" id="GO:0007165">
    <property type="term" value="P:signal transduction"/>
    <property type="evidence" value="ECO:0007669"/>
    <property type="project" value="InterPro"/>
</dbReference>
<feature type="transmembrane region" description="Helical" evidence="2">
    <location>
        <begin position="1333"/>
        <end position="1354"/>
    </location>
</feature>
<dbReference type="EMBL" id="MOMC01000008">
    <property type="protein sequence ID" value="ONH32770.1"/>
    <property type="molecule type" value="Genomic_DNA"/>
</dbReference>
<keyword evidence="6" id="KW-1185">Reference proteome</keyword>
<dbReference type="InterPro" id="IPR035897">
    <property type="entry name" value="Toll_tir_struct_dom_sf"/>
</dbReference>
<protein>
    <recommendedName>
        <fullName evidence="7">NACHT domain-containing protein</fullName>
    </recommendedName>
</protein>
<feature type="transmembrane region" description="Helical" evidence="2">
    <location>
        <begin position="665"/>
        <end position="684"/>
    </location>
</feature>
<feature type="transmembrane region" description="Helical" evidence="2">
    <location>
        <begin position="464"/>
        <end position="482"/>
    </location>
</feature>
<dbReference type="InterPro" id="IPR007111">
    <property type="entry name" value="NACHT_NTPase"/>
</dbReference>
<feature type="region of interest" description="Disordered" evidence="1">
    <location>
        <begin position="79"/>
        <end position="99"/>
    </location>
</feature>
<proteinExistence type="predicted"/>
<dbReference type="SUPFAM" id="SSF52540">
    <property type="entry name" value="P-loop containing nucleoside triphosphate hydrolases"/>
    <property type="match status" value="1"/>
</dbReference>
<evidence type="ECO:0000313" key="6">
    <source>
        <dbReference type="Proteomes" id="UP000188929"/>
    </source>
</evidence>
<evidence type="ECO:0000259" key="4">
    <source>
        <dbReference type="PROSITE" id="PS50837"/>
    </source>
</evidence>
<feature type="region of interest" description="Disordered" evidence="1">
    <location>
        <begin position="143"/>
        <end position="176"/>
    </location>
</feature>
<feature type="transmembrane region" description="Helical" evidence="2">
    <location>
        <begin position="604"/>
        <end position="626"/>
    </location>
</feature>
<sequence length="1525" mass="161687">MRPGESPYWDFFVTYAASDVIWAEWIAWQLEDAGYRVLLEAWDGVPGTYQAAVADQGIAYAARVIALVSPAYLRPGPHHQARSAALSRDKNGPGSTLLPVQVEPCDPVGLLREIHPIRLFGYDDATTRARLLGLTAAAVSGRAKPSVAPPLPGAHPPVGHRAAAPPTLPAAGGPEPGLAADRLGSICADLAVDLRRQAREEGRRRGDNALRSAPVRWRPADEAIFEDWPLLVRRALDRVSGVRAPTPDTWAAGPGQLARGPDLRAALRQVPTRRLVVLGSAGSGKSTLLYQLRADLLDALDPGRGDAVPVLIHISSWTPRPGEPTFRSWLVEMIGGLPALRRLGRAAAREAAGDLLDEHRLLLLLDGLDEISPRYRGPAIDEISRQLDRGQEFVLTCRTREYRDAVSPREGAETNLAGSAGIELCPLDSGVVENYLRDVRPGQRTLDSWEPVLRTLAGAPSHPVALALTNPLALALAIQVYMRPAGAGRRGDPAELLTRGFADPDSVRRHLLGALIAAEYPPGRRGWTQERAQRWFSFLAHHLEGEGGGPDLAWWRLAAHVPGPMRHRLLLVAGTAVWVPLAAAALATGAAGSAARRLFDMSPWQGVGLALAVSLCWCVGTCWLVFCAPPHGGGLRYWGRRAPASRVRWSRVPRAPDGTRRRTRALPVGLVTFAVTTSALSAVVDAGPARLSTPLILAFWFATGPAAALAVALLSRFTTDRMAAGAPAGPAQTRSGDRRRFVLLAVLLGGAAGLCLFAAVGLLFALPARVAPRLAVGAGLVVGLGYGVPYGLARAATLTAWPAYTVTRVWLAWRGDLPWRLGAFLDDARDRRQILRRVGAVHQFRHIELQRHLGGDAPDPLADRLAEQSAVHVGALAVAGPVIPLRWRAAAPELAPPWPLLRDVAGGWPGGSPAAWAAGPDGLAGTGTRLAPSFARVPTRRLVVLGPEGSGRTTLLATLARDLLAVRLPTGPVPVLLSPRSWDPERDDLATWLEYEIGCRHAWLGWRTAAVSRAGALLARRKVLPLLDGLEEVPAERRARALDRIGDWLADGLPLVLSCAPDAWRDLVEASPAPRSPARPAGARARWGLARRRLPADAPTPTGRAMAGGPRPAADPVGAGAGASEGGEPAWPSRLTRLAAAVVEIRPVGLADAAAYLAASTPGPSGVSWDPLLRRAAADPAGPVAGALTSPLALSLLADGYGERRAAAGTAGRAPAELTDVRRFPTTGSIQEHLAVLRLRRALSPVDATAPAARAAAVRLRVLAHLALCLDRQPLAGAQRSTGGRDRDRPQVLAEFGWWDTQTLLRVPAVVTALGVLSGVLTLGIMIEMAGLGVGLMSAVGIGLLGVVVTRLMLARTGMGAGPVPAIRDYARPAGRDRMVSGPASRWRPAGPRAVLRRCRWTAPAAVVITAVSCGVSRPVCRAGGMTPLTWPWGPASTLATAAAVTAAALSCALMMTAWGRYQLSRWWLSRQLKTSADLIGVLEDAAERGVLRQVGDRWGFAHPCMRRALAAAATVRADGRDPPA</sequence>
<feature type="transmembrane region" description="Helical" evidence="2">
    <location>
        <begin position="696"/>
        <end position="714"/>
    </location>
</feature>
<feature type="transmembrane region" description="Helical" evidence="2">
    <location>
        <begin position="1307"/>
        <end position="1327"/>
    </location>
</feature>
<keyword evidence="2" id="KW-0812">Transmembrane</keyword>
<dbReference type="Proteomes" id="UP000188929">
    <property type="component" value="Unassembled WGS sequence"/>
</dbReference>
<feature type="transmembrane region" description="Helical" evidence="2">
    <location>
        <begin position="741"/>
        <end position="764"/>
    </location>
</feature>
<dbReference type="SUPFAM" id="SSF52200">
    <property type="entry name" value="Toll/Interleukin receptor TIR domain"/>
    <property type="match status" value="1"/>
</dbReference>
<dbReference type="PROSITE" id="PS50837">
    <property type="entry name" value="NACHT"/>
    <property type="match status" value="2"/>
</dbReference>
<feature type="domain" description="NACHT" evidence="4">
    <location>
        <begin position="940"/>
        <end position="1063"/>
    </location>
</feature>
<evidence type="ECO:0000313" key="5">
    <source>
        <dbReference type="EMBL" id="ONH32770.1"/>
    </source>
</evidence>
<feature type="domain" description="NACHT" evidence="4">
    <location>
        <begin position="273"/>
        <end position="372"/>
    </location>
</feature>
<gene>
    <name evidence="5" type="ORF">BL253_03225</name>
</gene>
<evidence type="ECO:0000259" key="3">
    <source>
        <dbReference type="PROSITE" id="PS50104"/>
    </source>
</evidence>
<dbReference type="PROSITE" id="PS50104">
    <property type="entry name" value="TIR"/>
    <property type="match status" value="1"/>
</dbReference>
<reference evidence="6" key="1">
    <citation type="submission" date="2016-10" db="EMBL/GenBank/DDBJ databases">
        <title>Frankia sp. NRRL B-16386 Genome sequencing.</title>
        <authorList>
            <person name="Ghodhbane-Gtari F."/>
            <person name="Swanson E."/>
            <person name="Gueddou A."/>
            <person name="Hezbri K."/>
            <person name="Ktari K."/>
            <person name="Nouioui I."/>
            <person name="Morris K."/>
            <person name="Simpson S."/>
            <person name="Abebe-Akele F."/>
            <person name="Thomas K."/>
            <person name="Gtari M."/>
            <person name="Tisa L.S."/>
        </authorList>
    </citation>
    <scope>NUCLEOTIDE SEQUENCE [LARGE SCALE GENOMIC DNA]</scope>
    <source>
        <strain evidence="6">NRRL B-16386</strain>
    </source>
</reference>
<evidence type="ECO:0008006" key="7">
    <source>
        <dbReference type="Google" id="ProtNLM"/>
    </source>
</evidence>
<dbReference type="InterPro" id="IPR000157">
    <property type="entry name" value="TIR_dom"/>
</dbReference>
<feature type="transmembrane region" description="Helical" evidence="2">
    <location>
        <begin position="569"/>
        <end position="592"/>
    </location>
</feature>
<comment type="caution">
    <text evidence="5">The sequence shown here is derived from an EMBL/GenBank/DDBJ whole genome shotgun (WGS) entry which is preliminary data.</text>
</comment>
<keyword evidence="2" id="KW-0472">Membrane</keyword>
<dbReference type="Gene3D" id="3.40.50.300">
    <property type="entry name" value="P-loop containing nucleotide triphosphate hydrolases"/>
    <property type="match status" value="2"/>
</dbReference>
<dbReference type="Gene3D" id="3.40.50.10140">
    <property type="entry name" value="Toll/interleukin-1 receptor homology (TIR) domain"/>
    <property type="match status" value="1"/>
</dbReference>
<feature type="transmembrane region" description="Helical" evidence="2">
    <location>
        <begin position="1440"/>
        <end position="1462"/>
    </location>
</feature>
<evidence type="ECO:0000256" key="2">
    <source>
        <dbReference type="SAM" id="Phobius"/>
    </source>
</evidence>
<dbReference type="RefSeq" id="WP_076813451.1">
    <property type="nucleotide sequence ID" value="NZ_MOMC01000008.1"/>
</dbReference>
<feature type="compositionally biased region" description="Low complexity" evidence="1">
    <location>
        <begin position="162"/>
        <end position="176"/>
    </location>
</feature>
<feature type="domain" description="TIR" evidence="3">
    <location>
        <begin position="7"/>
        <end position="139"/>
    </location>
</feature>
<feature type="compositionally biased region" description="Low complexity" evidence="1">
    <location>
        <begin position="1101"/>
        <end position="1118"/>
    </location>
</feature>